<dbReference type="CDD" id="cd04182">
    <property type="entry name" value="GT_2_like_f"/>
    <property type="match status" value="1"/>
</dbReference>
<evidence type="ECO:0000313" key="3">
    <source>
        <dbReference type="EMBL" id="PNG04945.1"/>
    </source>
</evidence>
<dbReference type="PANTHER" id="PTHR43777:SF1">
    <property type="entry name" value="MOLYBDENUM COFACTOR CYTIDYLYLTRANSFERASE"/>
    <property type="match status" value="1"/>
</dbReference>
<organism evidence="3 4">
    <name type="scientific">Stutzerimonas stutzeri</name>
    <name type="common">Pseudomonas stutzeri</name>
    <dbReference type="NCBI Taxonomy" id="316"/>
    <lineage>
        <taxon>Bacteria</taxon>
        <taxon>Pseudomonadati</taxon>
        <taxon>Pseudomonadota</taxon>
        <taxon>Gammaproteobacteria</taxon>
        <taxon>Pseudomonadales</taxon>
        <taxon>Pseudomonadaceae</taxon>
        <taxon>Stutzerimonas</taxon>
    </lineage>
</organism>
<dbReference type="SUPFAM" id="SSF53448">
    <property type="entry name" value="Nucleotide-diphospho-sugar transferases"/>
    <property type="match status" value="1"/>
</dbReference>
<evidence type="ECO:0000259" key="2">
    <source>
        <dbReference type="Pfam" id="PF12804"/>
    </source>
</evidence>
<protein>
    <submittedName>
        <fullName evidence="3">Nucleotidyltransferase family protein</fullName>
    </submittedName>
</protein>
<dbReference type="InterPro" id="IPR029044">
    <property type="entry name" value="Nucleotide-diphossugar_trans"/>
</dbReference>
<dbReference type="RefSeq" id="WP_052035318.1">
    <property type="nucleotide sequence ID" value="NZ_JAMOIG010000023.1"/>
</dbReference>
<comment type="caution">
    <text evidence="3">The sequence shown here is derived from an EMBL/GenBank/DDBJ whole genome shotgun (WGS) entry which is preliminary data.</text>
</comment>
<dbReference type="Pfam" id="PF12804">
    <property type="entry name" value="NTP_transf_3"/>
    <property type="match status" value="1"/>
</dbReference>
<evidence type="ECO:0000256" key="1">
    <source>
        <dbReference type="ARBA" id="ARBA00022842"/>
    </source>
</evidence>
<accession>A0A2N8SR36</accession>
<dbReference type="Proteomes" id="UP000235897">
    <property type="component" value="Unassembled WGS sequence"/>
</dbReference>
<dbReference type="GO" id="GO:0016779">
    <property type="term" value="F:nucleotidyltransferase activity"/>
    <property type="evidence" value="ECO:0007669"/>
    <property type="project" value="UniProtKB-ARBA"/>
</dbReference>
<dbReference type="AlphaFoldDB" id="A0A2N8SR36"/>
<dbReference type="OrthoDB" id="5298023at2"/>
<gene>
    <name evidence="3" type="ORF">CXL00_14875</name>
</gene>
<keyword evidence="1" id="KW-0460">Magnesium</keyword>
<sequence length="210" mass="22532">MGRRANESRRSGAVPDVLCTIVLAAGQGSRYRQYSDEDKLLAGCTSAADAPPILAATLRAVAGIGDRLLVVTREDNASLVAWLEREAHAFGAQTLVVRSNGLGHSLAQAVSRCPARRGWLVALGDMPYLQHDTLERIAAAIQPQRLVVPVYRGQRGHPRGIGADFGALLRVLTGERGAQALFDGPSVIEIEVDDPAVLQDIDRPEDRRPG</sequence>
<keyword evidence="3" id="KW-0808">Transferase</keyword>
<name>A0A2N8SR36_STUST</name>
<dbReference type="PANTHER" id="PTHR43777">
    <property type="entry name" value="MOLYBDENUM COFACTOR CYTIDYLYLTRANSFERASE"/>
    <property type="match status" value="1"/>
</dbReference>
<dbReference type="Gene3D" id="3.90.550.10">
    <property type="entry name" value="Spore Coat Polysaccharide Biosynthesis Protein SpsA, Chain A"/>
    <property type="match status" value="1"/>
</dbReference>
<evidence type="ECO:0000313" key="4">
    <source>
        <dbReference type="Proteomes" id="UP000235897"/>
    </source>
</evidence>
<feature type="domain" description="MobA-like NTP transferase" evidence="2">
    <location>
        <begin position="21"/>
        <end position="183"/>
    </location>
</feature>
<dbReference type="EMBL" id="POUW01000005">
    <property type="protein sequence ID" value="PNG04945.1"/>
    <property type="molecule type" value="Genomic_DNA"/>
</dbReference>
<dbReference type="InterPro" id="IPR025877">
    <property type="entry name" value="MobA-like_NTP_Trfase"/>
</dbReference>
<proteinExistence type="predicted"/>
<reference evidence="3 4" key="1">
    <citation type="submission" date="2018-01" db="EMBL/GenBank/DDBJ databases">
        <title>Denitrification phenotypes of diverse strains of Pseudomonas stutzeri.</title>
        <authorList>
            <person name="Milligan D.A."/>
            <person name="Bergaust L."/>
            <person name="Bakken L.R."/>
            <person name="Frostegard A."/>
        </authorList>
    </citation>
    <scope>NUCLEOTIDE SEQUENCE [LARGE SCALE GENOMIC DNA]</scope>
    <source>
        <strain evidence="3 4">28a3</strain>
    </source>
</reference>